<dbReference type="AlphaFoldDB" id="A0A8A4TX59"/>
<gene>
    <name evidence="1" type="ORF">J3U87_01435</name>
</gene>
<sequence length="145" mass="15812">MVPAPFQAAIFKEVCREFLPQLVASKITIVESPEARALATEFQRAQFEVDIVPESQILQKDAPVVYVHPDVSEETLRKLADSGAFLLTGNQALVTRGLAAIGIVMNGDRASLVTHISQLEKSGLRVGLGLFRYAAVLDSPQFSQF</sequence>
<keyword evidence="2" id="KW-1185">Reference proteome</keyword>
<organism evidence="1 2">
    <name type="scientific">Sulfidibacter corallicola</name>
    <dbReference type="NCBI Taxonomy" id="2818388"/>
    <lineage>
        <taxon>Bacteria</taxon>
        <taxon>Pseudomonadati</taxon>
        <taxon>Acidobacteriota</taxon>
        <taxon>Holophagae</taxon>
        <taxon>Acanthopleuribacterales</taxon>
        <taxon>Acanthopleuribacteraceae</taxon>
        <taxon>Sulfidibacter</taxon>
    </lineage>
</organism>
<name>A0A8A4TX59_SULCO</name>
<dbReference type="Proteomes" id="UP000663929">
    <property type="component" value="Chromosome"/>
</dbReference>
<evidence type="ECO:0000313" key="2">
    <source>
        <dbReference type="Proteomes" id="UP000663929"/>
    </source>
</evidence>
<protein>
    <submittedName>
        <fullName evidence="1">Uncharacterized protein</fullName>
    </submittedName>
</protein>
<dbReference type="RefSeq" id="WP_237381237.1">
    <property type="nucleotide sequence ID" value="NZ_CP071793.1"/>
</dbReference>
<reference evidence="1" key="1">
    <citation type="submission" date="2021-03" db="EMBL/GenBank/DDBJ databases">
        <title>Acanthopleuribacteraceae sp. M133.</title>
        <authorList>
            <person name="Wang G."/>
        </authorList>
    </citation>
    <scope>NUCLEOTIDE SEQUENCE</scope>
    <source>
        <strain evidence="1">M133</strain>
    </source>
</reference>
<evidence type="ECO:0000313" key="1">
    <source>
        <dbReference type="EMBL" id="QTD51105.1"/>
    </source>
</evidence>
<accession>A0A8A4TX59</accession>
<dbReference type="KEGG" id="scor:J3U87_01435"/>
<dbReference type="EMBL" id="CP071793">
    <property type="protein sequence ID" value="QTD51105.1"/>
    <property type="molecule type" value="Genomic_DNA"/>
</dbReference>
<proteinExistence type="predicted"/>